<evidence type="ECO:0000256" key="1">
    <source>
        <dbReference type="SAM" id="MobiDB-lite"/>
    </source>
</evidence>
<reference evidence="4" key="1">
    <citation type="submission" date="2017-02" db="UniProtKB">
        <authorList>
            <consortium name="WormBaseParasite"/>
        </authorList>
    </citation>
    <scope>IDENTIFICATION</scope>
</reference>
<dbReference type="OrthoDB" id="7788983at2759"/>
<feature type="region of interest" description="Disordered" evidence="1">
    <location>
        <begin position="62"/>
        <end position="84"/>
    </location>
</feature>
<feature type="compositionally biased region" description="Low complexity" evidence="1">
    <location>
        <begin position="73"/>
        <end position="83"/>
    </location>
</feature>
<dbReference type="Proteomes" id="UP000267096">
    <property type="component" value="Unassembled WGS sequence"/>
</dbReference>
<organism evidence="4">
    <name type="scientific">Anisakis simplex</name>
    <name type="common">Herring worm</name>
    <dbReference type="NCBI Taxonomy" id="6269"/>
    <lineage>
        <taxon>Eukaryota</taxon>
        <taxon>Metazoa</taxon>
        <taxon>Ecdysozoa</taxon>
        <taxon>Nematoda</taxon>
        <taxon>Chromadorea</taxon>
        <taxon>Rhabditida</taxon>
        <taxon>Spirurina</taxon>
        <taxon>Ascaridomorpha</taxon>
        <taxon>Ascaridoidea</taxon>
        <taxon>Anisakidae</taxon>
        <taxon>Anisakis</taxon>
        <taxon>Anisakis simplex complex</taxon>
    </lineage>
</organism>
<evidence type="ECO:0000313" key="4">
    <source>
        <dbReference type="WBParaSite" id="ASIM_0002105101-mRNA-1"/>
    </source>
</evidence>
<accession>A0A0M3KJ79</accession>
<dbReference type="EMBL" id="UYRR01039575">
    <property type="protein sequence ID" value="VDK76784.1"/>
    <property type="molecule type" value="Genomic_DNA"/>
</dbReference>
<keyword evidence="3" id="KW-1185">Reference proteome</keyword>
<proteinExistence type="predicted"/>
<dbReference type="WBParaSite" id="ASIM_0002105101-mRNA-1">
    <property type="protein sequence ID" value="ASIM_0002105101-mRNA-1"/>
    <property type="gene ID" value="ASIM_0002105101"/>
</dbReference>
<evidence type="ECO:0000313" key="2">
    <source>
        <dbReference type="EMBL" id="VDK76784.1"/>
    </source>
</evidence>
<gene>
    <name evidence="2" type="ORF">ASIM_LOCUS20427</name>
</gene>
<sequence>MKHLIAERTPPNKRDERIGTIEALEKTVEMLRTTPVYSTAERLRLSPAHSCSETVETLVAGNNGGVLPAEDVSTPSTRTPSPTANRFTRRHILSAHVSLPDGKILEFRRNVNDAFELQCKAQRLPLDTSITSSYDHFSEQGSEASTYPDNLK</sequence>
<evidence type="ECO:0000313" key="3">
    <source>
        <dbReference type="Proteomes" id="UP000267096"/>
    </source>
</evidence>
<dbReference type="AlphaFoldDB" id="A0A0M3KJ79"/>
<protein>
    <submittedName>
        <fullName evidence="2 4">Uncharacterized protein</fullName>
    </submittedName>
</protein>
<name>A0A0M3KJ79_ANISI</name>
<reference evidence="2 3" key="2">
    <citation type="submission" date="2018-11" db="EMBL/GenBank/DDBJ databases">
        <authorList>
            <consortium name="Pathogen Informatics"/>
        </authorList>
    </citation>
    <scope>NUCLEOTIDE SEQUENCE [LARGE SCALE GENOMIC DNA]</scope>
</reference>
<feature type="region of interest" description="Disordered" evidence="1">
    <location>
        <begin position="133"/>
        <end position="152"/>
    </location>
</feature>